<organism evidence="2 3">
    <name type="scientific">Rhodothermus profundi</name>
    <dbReference type="NCBI Taxonomy" id="633813"/>
    <lineage>
        <taxon>Bacteria</taxon>
        <taxon>Pseudomonadati</taxon>
        <taxon>Rhodothermota</taxon>
        <taxon>Rhodothermia</taxon>
        <taxon>Rhodothermales</taxon>
        <taxon>Rhodothermaceae</taxon>
        <taxon>Rhodothermus</taxon>
    </lineage>
</organism>
<dbReference type="SUPFAM" id="SSF48452">
    <property type="entry name" value="TPR-like"/>
    <property type="match status" value="2"/>
</dbReference>
<dbReference type="InterPro" id="IPR019734">
    <property type="entry name" value="TPR_rpt"/>
</dbReference>
<dbReference type="STRING" id="633813.SAMN04488087_2422"/>
<dbReference type="SMART" id="SM00028">
    <property type="entry name" value="TPR"/>
    <property type="match status" value="8"/>
</dbReference>
<evidence type="ECO:0000313" key="3">
    <source>
        <dbReference type="Proteomes" id="UP000185812"/>
    </source>
</evidence>
<dbReference type="InterPro" id="IPR011990">
    <property type="entry name" value="TPR-like_helical_dom_sf"/>
</dbReference>
<evidence type="ECO:0000313" key="2">
    <source>
        <dbReference type="EMBL" id="SHK96900.1"/>
    </source>
</evidence>
<sequence length="545" mass="62103">MTPWLPLRVTGLFLLVSLPAFAQYMLPDSLRAQQLLVRSLTYLEMDQPDEAIPLLEEALSLVPEAPALMSLLAQAYRQQHDLSAARFYAEKACRAAPREVSYCHEWLEVLEAAGATSALQQAVRFVQQHHPEDPRVLRYQAQWAYQRGDLLTARRLYEALQERNRTDTSLYRTLWPLQLATGDSLAALHTLETLLSFDAANAHLWRTLGRLYLHYKQLSKARWALERALQLAPRDTLATRLLAHLTMHSSTPTALLARARQRIQQQPLTPEALQEARALLQEVLRRDSTHVEALRLLAQLYQAQRPDWSAELLTRSLAYDPGHLPTWITAARTWLLAGLPRRSARVAEEGLFLFPDQLPLLRLAAYAYLALGRPDTALSYAEQFLQLLPEWPEHPPEVAAELWALKGHLSARLQHFEAAREACRQARRQARRSVSVRLHCAVVDWLADGRTDAVLQKGQAALPAQPEPWMLETLGWLYLQTAQPERARAVLRRVLQTGYAGPLTYAYLGEALAQLGHLDEARRIWQEALRRDPSNPYLQHLLTIY</sequence>
<proteinExistence type="predicted"/>
<dbReference type="EMBL" id="FRAU01000009">
    <property type="protein sequence ID" value="SHK96900.1"/>
    <property type="molecule type" value="Genomic_DNA"/>
</dbReference>
<gene>
    <name evidence="2" type="ORF">SAMN04488087_2422</name>
</gene>
<dbReference type="Pfam" id="PF14559">
    <property type="entry name" value="TPR_19"/>
    <property type="match status" value="1"/>
</dbReference>
<feature type="repeat" description="TPR" evidence="1">
    <location>
        <begin position="202"/>
        <end position="235"/>
    </location>
</feature>
<dbReference type="PANTHER" id="PTHR12558">
    <property type="entry name" value="CELL DIVISION CYCLE 16,23,27"/>
    <property type="match status" value="1"/>
</dbReference>
<reference evidence="3" key="1">
    <citation type="submission" date="2016-11" db="EMBL/GenBank/DDBJ databases">
        <authorList>
            <person name="Varghese N."/>
            <person name="Submissions S."/>
        </authorList>
    </citation>
    <scope>NUCLEOTIDE SEQUENCE [LARGE SCALE GENOMIC DNA]</scope>
    <source>
        <strain evidence="3">DSM 22212</strain>
    </source>
</reference>
<accession>A0A1M6WT01</accession>
<dbReference type="PANTHER" id="PTHR12558:SF33">
    <property type="entry name" value="BLL7664 PROTEIN"/>
    <property type="match status" value="1"/>
</dbReference>
<protein>
    <submittedName>
        <fullName evidence="2">Tetratricopeptide repeat-containing protein</fullName>
    </submittedName>
</protein>
<dbReference type="PROSITE" id="PS50005">
    <property type="entry name" value="TPR"/>
    <property type="match status" value="3"/>
</dbReference>
<feature type="repeat" description="TPR" evidence="1">
    <location>
        <begin position="502"/>
        <end position="535"/>
    </location>
</feature>
<dbReference type="Gene3D" id="1.25.40.10">
    <property type="entry name" value="Tetratricopeptide repeat domain"/>
    <property type="match status" value="2"/>
</dbReference>
<keyword evidence="1" id="KW-0802">TPR repeat</keyword>
<dbReference type="Pfam" id="PF13432">
    <property type="entry name" value="TPR_16"/>
    <property type="match status" value="1"/>
</dbReference>
<dbReference type="RefSeq" id="WP_245772035.1">
    <property type="nucleotide sequence ID" value="NZ_FRAU01000009.1"/>
</dbReference>
<name>A0A1M6WT01_9BACT</name>
<dbReference type="Proteomes" id="UP000185812">
    <property type="component" value="Unassembled WGS sequence"/>
</dbReference>
<keyword evidence="3" id="KW-1185">Reference proteome</keyword>
<evidence type="ECO:0000256" key="1">
    <source>
        <dbReference type="PROSITE-ProRule" id="PRU00339"/>
    </source>
</evidence>
<feature type="repeat" description="TPR" evidence="1">
    <location>
        <begin position="32"/>
        <end position="65"/>
    </location>
</feature>
<dbReference type="AlphaFoldDB" id="A0A1M6WT01"/>